<evidence type="ECO:0000313" key="3">
    <source>
        <dbReference type="Proteomes" id="UP000009296"/>
    </source>
</evidence>
<keyword evidence="1" id="KW-0472">Membrane</keyword>
<dbReference type="KEGG" id="mok:Metok_0229"/>
<evidence type="ECO:0008006" key="4">
    <source>
        <dbReference type="Google" id="ProtNLM"/>
    </source>
</evidence>
<dbReference type="Pfam" id="PF13197">
    <property type="entry name" value="DUF4013"/>
    <property type="match status" value="1"/>
</dbReference>
<keyword evidence="1" id="KW-1133">Transmembrane helix</keyword>
<dbReference type="Proteomes" id="UP000009296">
    <property type="component" value="Chromosome"/>
</dbReference>
<evidence type="ECO:0000256" key="1">
    <source>
        <dbReference type="SAM" id="Phobius"/>
    </source>
</evidence>
<keyword evidence="3" id="KW-1185">Reference proteome</keyword>
<feature type="transmembrane region" description="Helical" evidence="1">
    <location>
        <begin position="112"/>
        <end position="139"/>
    </location>
</feature>
<dbReference type="RefSeq" id="WP_013866408.1">
    <property type="nucleotide sequence ID" value="NC_015636.1"/>
</dbReference>
<accession>F8AKX6</accession>
<dbReference type="eggNOG" id="arCOG02880">
    <property type="taxonomic scope" value="Archaea"/>
</dbReference>
<dbReference type="AlphaFoldDB" id="F8AKX6"/>
<name>F8AKX6_METOI</name>
<feature type="transmembrane region" description="Helical" evidence="1">
    <location>
        <begin position="62"/>
        <end position="85"/>
    </location>
</feature>
<proteinExistence type="predicted"/>
<organism evidence="2 3">
    <name type="scientific">Methanothermococcus okinawensis (strain DSM 14208 / JCM 11175 / IH1)</name>
    <dbReference type="NCBI Taxonomy" id="647113"/>
    <lineage>
        <taxon>Archaea</taxon>
        <taxon>Methanobacteriati</taxon>
        <taxon>Methanobacteriota</taxon>
        <taxon>Methanomada group</taxon>
        <taxon>Methanococci</taxon>
        <taxon>Methanococcales</taxon>
        <taxon>Methanococcaceae</taxon>
        <taxon>Methanothermococcus</taxon>
    </lineage>
</organism>
<protein>
    <recommendedName>
        <fullName evidence="4">Glycerophosphoryl diester phosphodiesterase membrane domain-containing protein</fullName>
    </recommendedName>
</protein>
<feature type="transmembrane region" description="Helical" evidence="1">
    <location>
        <begin position="159"/>
        <end position="189"/>
    </location>
</feature>
<feature type="transmembrane region" description="Helical" evidence="1">
    <location>
        <begin position="21"/>
        <end position="42"/>
    </location>
</feature>
<gene>
    <name evidence="2" type="ordered locus">Metok_0229</name>
</gene>
<sequence length="293" mass="32893">MFVDKYIKEPFEYAMSDWKKIFVGGVLGIIGILPFNLFSAVMDGFNHRFGTSAPSISSLTPIIALFIVASLFTIIISIILTGYYIKVSKHTLNSINILPEWENFGALIKDGFIYYIAMLILALIVVGIPVVLMAILFVATGWVSIANPQYLAGMPNSSVIAGIFLFIAILFILFIILAIYTPLATVNFAKKGFEGVFEFKQIFKLMSVKYIILLILLWIIFLIIQIILNLPATILSIWYILSPNFIVLYSSAVLSAIIKGFLSFFLGVVFYKSISNYYVDRINEIISKKEEII</sequence>
<dbReference type="InterPro" id="IPR025098">
    <property type="entry name" value="DUF4013"/>
</dbReference>
<evidence type="ECO:0000313" key="2">
    <source>
        <dbReference type="EMBL" id="AEH06222.1"/>
    </source>
</evidence>
<dbReference type="GeneID" id="10772346"/>
<feature type="transmembrane region" description="Helical" evidence="1">
    <location>
        <begin position="210"/>
        <end position="240"/>
    </location>
</feature>
<keyword evidence="1" id="KW-0812">Transmembrane</keyword>
<feature type="transmembrane region" description="Helical" evidence="1">
    <location>
        <begin position="246"/>
        <end position="271"/>
    </location>
</feature>
<dbReference type="OrthoDB" id="60637at2157"/>
<reference evidence="2" key="1">
    <citation type="submission" date="2011-05" db="EMBL/GenBank/DDBJ databases">
        <title>Complete sequence of chromosome of Methanothermococcus okinawensis IH1.</title>
        <authorList>
            <consortium name="US DOE Joint Genome Institute"/>
            <person name="Lucas S."/>
            <person name="Han J."/>
            <person name="Lapidus A."/>
            <person name="Cheng J.-F."/>
            <person name="Goodwin L."/>
            <person name="Pitluck S."/>
            <person name="Peters L."/>
            <person name="Mikhailova N."/>
            <person name="Held B."/>
            <person name="Han C."/>
            <person name="Tapia R."/>
            <person name="Land M."/>
            <person name="Hauser L."/>
            <person name="Kyrpides N."/>
            <person name="Ivanova N."/>
            <person name="Pagani I."/>
            <person name="Sieprawska-Lupa M."/>
            <person name="Takai K."/>
            <person name="Miyazaki J."/>
            <person name="Whitman W."/>
            <person name="Woyke T."/>
        </authorList>
    </citation>
    <scope>NUCLEOTIDE SEQUENCE</scope>
    <source>
        <strain evidence="2">IH1</strain>
    </source>
</reference>
<dbReference type="HOGENOM" id="CLU_083802_0_0_2"/>
<dbReference type="EMBL" id="CP002792">
    <property type="protein sequence ID" value="AEH06222.1"/>
    <property type="molecule type" value="Genomic_DNA"/>
</dbReference>